<dbReference type="AlphaFoldDB" id="X1LCV9"/>
<sequence>FFHLHIINVDLNKFQRLSKVLSGTQYTRSLETV</sequence>
<evidence type="ECO:0000313" key="1">
    <source>
        <dbReference type="EMBL" id="GAI03691.1"/>
    </source>
</evidence>
<gene>
    <name evidence="1" type="ORF">S06H3_14524</name>
</gene>
<name>X1LCV9_9ZZZZ</name>
<comment type="caution">
    <text evidence="1">The sequence shown here is derived from an EMBL/GenBank/DDBJ whole genome shotgun (WGS) entry which is preliminary data.</text>
</comment>
<accession>X1LCV9</accession>
<dbReference type="EMBL" id="BARV01007103">
    <property type="protein sequence ID" value="GAI03691.1"/>
    <property type="molecule type" value="Genomic_DNA"/>
</dbReference>
<protein>
    <submittedName>
        <fullName evidence="1">Uncharacterized protein</fullName>
    </submittedName>
</protein>
<proteinExistence type="predicted"/>
<reference evidence="1" key="1">
    <citation type="journal article" date="2014" name="Front. Microbiol.">
        <title>High frequency of phylogenetically diverse reductive dehalogenase-homologous genes in deep subseafloor sedimentary metagenomes.</title>
        <authorList>
            <person name="Kawai M."/>
            <person name="Futagami T."/>
            <person name="Toyoda A."/>
            <person name="Takaki Y."/>
            <person name="Nishi S."/>
            <person name="Hori S."/>
            <person name="Arai W."/>
            <person name="Tsubouchi T."/>
            <person name="Morono Y."/>
            <person name="Uchiyama I."/>
            <person name="Ito T."/>
            <person name="Fujiyama A."/>
            <person name="Inagaki F."/>
            <person name="Takami H."/>
        </authorList>
    </citation>
    <scope>NUCLEOTIDE SEQUENCE</scope>
    <source>
        <strain evidence="1">Expedition CK06-06</strain>
    </source>
</reference>
<feature type="non-terminal residue" evidence="1">
    <location>
        <position position="1"/>
    </location>
</feature>
<organism evidence="1">
    <name type="scientific">marine sediment metagenome</name>
    <dbReference type="NCBI Taxonomy" id="412755"/>
    <lineage>
        <taxon>unclassified sequences</taxon>
        <taxon>metagenomes</taxon>
        <taxon>ecological metagenomes</taxon>
    </lineage>
</organism>